<dbReference type="STRING" id="1413210.U472_14915"/>
<proteinExistence type="predicted"/>
<accession>A0A285GLJ6</accession>
<dbReference type="OrthoDB" id="2112627at2"/>
<dbReference type="PANTHER" id="PTHR30189">
    <property type="entry name" value="LPS-ASSEMBLY PROTEIN"/>
    <property type="match status" value="1"/>
</dbReference>
<evidence type="ECO:0000256" key="1">
    <source>
        <dbReference type="ARBA" id="ARBA00023237"/>
    </source>
</evidence>
<dbReference type="PANTHER" id="PTHR30189:SF1">
    <property type="entry name" value="LPS-ASSEMBLY PROTEIN LPTD"/>
    <property type="match status" value="1"/>
</dbReference>
<evidence type="ECO:0000313" key="5">
    <source>
        <dbReference type="Proteomes" id="UP000219573"/>
    </source>
</evidence>
<evidence type="ECO:0000256" key="2">
    <source>
        <dbReference type="SAM" id="SignalP"/>
    </source>
</evidence>
<keyword evidence="1" id="KW-0472">Membrane</keyword>
<name>A0A285GLJ6_9FIRM</name>
<gene>
    <name evidence="4" type="ORF">SAMN06265827_10884</name>
</gene>
<evidence type="ECO:0000313" key="4">
    <source>
        <dbReference type="EMBL" id="SNY24308.1"/>
    </source>
</evidence>
<protein>
    <submittedName>
        <fullName evidence="4">OstA-like protein</fullName>
    </submittedName>
</protein>
<keyword evidence="2" id="KW-0732">Signal</keyword>
<feature type="chain" id="PRO_5039620244" evidence="2">
    <location>
        <begin position="22"/>
        <end position="212"/>
    </location>
</feature>
<evidence type="ECO:0000259" key="3">
    <source>
        <dbReference type="Pfam" id="PF03968"/>
    </source>
</evidence>
<organism evidence="4 5">
    <name type="scientific">Orenia metallireducens</name>
    <dbReference type="NCBI Taxonomy" id="1413210"/>
    <lineage>
        <taxon>Bacteria</taxon>
        <taxon>Bacillati</taxon>
        <taxon>Bacillota</taxon>
        <taxon>Clostridia</taxon>
        <taxon>Halanaerobiales</taxon>
        <taxon>Halobacteroidaceae</taxon>
        <taxon>Orenia</taxon>
    </lineage>
</organism>
<sequence>MRIKLVILLSLMLLFSVTINAEEAKEGVEKSERAKLKADRLRYKKDENLYIGNGNIRLDYDGNLITSNKLRLERDDNIAYFSEDVYLQRESGDKIKSDKLEFDIDNDILVAEDDVKLDSKKDNKPLKLSSEYLKVWTENDNMEAKQNVFVLYDGQEIQGESLNYDGQKDEMLVKEDVELKEDGQWLKSDKIIIYIKKGDFDATGNVQMEFDI</sequence>
<dbReference type="InterPro" id="IPR005653">
    <property type="entry name" value="OstA-like_N"/>
</dbReference>
<dbReference type="GO" id="GO:0009279">
    <property type="term" value="C:cell outer membrane"/>
    <property type="evidence" value="ECO:0007669"/>
    <property type="project" value="TreeGrafter"/>
</dbReference>
<dbReference type="Proteomes" id="UP000219573">
    <property type="component" value="Unassembled WGS sequence"/>
</dbReference>
<feature type="domain" description="Organic solvent tolerance-like N-terminal" evidence="3">
    <location>
        <begin position="65"/>
        <end position="198"/>
    </location>
</feature>
<reference evidence="5" key="1">
    <citation type="submission" date="2017-09" db="EMBL/GenBank/DDBJ databases">
        <authorList>
            <person name="Varghese N."/>
            <person name="Submissions S."/>
        </authorList>
    </citation>
    <scope>NUCLEOTIDE SEQUENCE [LARGE SCALE GENOMIC DNA]</scope>
    <source>
        <strain evidence="5">MSL47</strain>
    </source>
</reference>
<keyword evidence="1" id="KW-0998">Cell outer membrane</keyword>
<dbReference type="InterPro" id="IPR050218">
    <property type="entry name" value="LptD"/>
</dbReference>
<dbReference type="Pfam" id="PF03968">
    <property type="entry name" value="LptD_N"/>
    <property type="match status" value="1"/>
</dbReference>
<dbReference type="Gene3D" id="2.60.450.10">
    <property type="entry name" value="Lipopolysaccharide (LPS) transport protein A like domain"/>
    <property type="match status" value="2"/>
</dbReference>
<dbReference type="RefSeq" id="WP_097017411.1">
    <property type="nucleotide sequence ID" value="NZ_OBDZ01000008.1"/>
</dbReference>
<feature type="signal peptide" evidence="2">
    <location>
        <begin position="1"/>
        <end position="21"/>
    </location>
</feature>
<dbReference type="EMBL" id="OBDZ01000008">
    <property type="protein sequence ID" value="SNY24308.1"/>
    <property type="molecule type" value="Genomic_DNA"/>
</dbReference>
<dbReference type="GO" id="GO:1990351">
    <property type="term" value="C:transporter complex"/>
    <property type="evidence" value="ECO:0007669"/>
    <property type="project" value="TreeGrafter"/>
</dbReference>
<keyword evidence="5" id="KW-1185">Reference proteome</keyword>
<dbReference type="AlphaFoldDB" id="A0A285GLJ6"/>